<evidence type="ECO:0000256" key="6">
    <source>
        <dbReference type="ARBA" id="ARBA00023054"/>
    </source>
</evidence>
<dbReference type="EMBL" id="CAJGYM010000013">
    <property type="protein sequence ID" value="CAD6190012.1"/>
    <property type="molecule type" value="Genomic_DNA"/>
</dbReference>
<evidence type="ECO:0000256" key="1">
    <source>
        <dbReference type="ARBA" id="ARBA00004138"/>
    </source>
</evidence>
<feature type="domain" description="BART" evidence="10">
    <location>
        <begin position="19"/>
        <end position="97"/>
    </location>
</feature>
<dbReference type="PANTHER" id="PTHR21532:SF0">
    <property type="entry name" value="CILIA- AND FLAGELLA-ASSOCIATED PROTEIN 36"/>
    <property type="match status" value="1"/>
</dbReference>
<dbReference type="GO" id="GO:0005930">
    <property type="term" value="C:axoneme"/>
    <property type="evidence" value="ECO:0007669"/>
    <property type="project" value="TreeGrafter"/>
</dbReference>
<reference evidence="11" key="1">
    <citation type="submission" date="2020-10" db="EMBL/GenBank/DDBJ databases">
        <authorList>
            <person name="Kikuchi T."/>
        </authorList>
    </citation>
    <scope>NUCLEOTIDE SEQUENCE</scope>
    <source>
        <strain evidence="11">NKZ352</strain>
    </source>
</reference>
<comment type="caution">
    <text evidence="11">The sequence shown here is derived from an EMBL/GenBank/DDBJ whole genome shotgun (WGS) entry which is preliminary data.</text>
</comment>
<keyword evidence="5" id="KW-0963">Cytoplasm</keyword>
<accession>A0A8S1H3U5</accession>
<comment type="similarity">
    <text evidence="3">Belongs to the CFAP36 family.</text>
</comment>
<evidence type="ECO:0000313" key="12">
    <source>
        <dbReference type="Proteomes" id="UP000835052"/>
    </source>
</evidence>
<gene>
    <name evidence="11" type="ORF">CAUJ_LOCUS5931</name>
</gene>
<dbReference type="InterPro" id="IPR038888">
    <property type="entry name" value="CFAP36"/>
</dbReference>
<comment type="subcellular location">
    <subcellularLocation>
        <location evidence="1">Cell projection</location>
        <location evidence="1">Cilium</location>
    </subcellularLocation>
    <subcellularLocation>
        <location evidence="2">Cytoplasm</location>
    </subcellularLocation>
</comment>
<dbReference type="InterPro" id="IPR042541">
    <property type="entry name" value="BART_sf"/>
</dbReference>
<keyword evidence="8" id="KW-0966">Cell projection</keyword>
<keyword evidence="6" id="KW-0175">Coiled coil</keyword>
<organism evidence="11 12">
    <name type="scientific">Caenorhabditis auriculariae</name>
    <dbReference type="NCBI Taxonomy" id="2777116"/>
    <lineage>
        <taxon>Eukaryota</taxon>
        <taxon>Metazoa</taxon>
        <taxon>Ecdysozoa</taxon>
        <taxon>Nematoda</taxon>
        <taxon>Chromadorea</taxon>
        <taxon>Rhabditida</taxon>
        <taxon>Rhabditina</taxon>
        <taxon>Rhabditomorpha</taxon>
        <taxon>Rhabditoidea</taxon>
        <taxon>Rhabditidae</taxon>
        <taxon>Peloderinae</taxon>
        <taxon>Caenorhabditis</taxon>
    </lineage>
</organism>
<evidence type="ECO:0000256" key="3">
    <source>
        <dbReference type="ARBA" id="ARBA00007460"/>
    </source>
</evidence>
<dbReference type="OrthoDB" id="272687at2759"/>
<proteinExistence type="inferred from homology"/>
<evidence type="ECO:0000259" key="10">
    <source>
        <dbReference type="Pfam" id="PF11527"/>
    </source>
</evidence>
<dbReference type="GO" id="GO:0097546">
    <property type="term" value="C:ciliary base"/>
    <property type="evidence" value="ECO:0007669"/>
    <property type="project" value="TreeGrafter"/>
</dbReference>
<keyword evidence="7" id="KW-0969">Cilium</keyword>
<keyword evidence="12" id="KW-1185">Reference proteome</keyword>
<sequence>MLRRLSSKKEKKEDNGHKKLLAKFMDFLNSSIWSIPISSFIEQKSIVFDRQQMETDVYVEIHKEYTNLIDTLIECFCEDVGSSGQKLVEALNTLDRTNLGVKQRVSFRKREENSGLKA</sequence>
<dbReference type="Proteomes" id="UP000835052">
    <property type="component" value="Unassembled WGS sequence"/>
</dbReference>
<evidence type="ECO:0000256" key="2">
    <source>
        <dbReference type="ARBA" id="ARBA00004496"/>
    </source>
</evidence>
<name>A0A8S1H3U5_9PELO</name>
<evidence type="ECO:0000256" key="4">
    <source>
        <dbReference type="ARBA" id="ARBA00021815"/>
    </source>
</evidence>
<evidence type="ECO:0000256" key="9">
    <source>
        <dbReference type="ARBA" id="ARBA00031593"/>
    </source>
</evidence>
<dbReference type="AlphaFoldDB" id="A0A8S1H3U5"/>
<evidence type="ECO:0000256" key="5">
    <source>
        <dbReference type="ARBA" id="ARBA00022490"/>
    </source>
</evidence>
<dbReference type="InterPro" id="IPR023379">
    <property type="entry name" value="BART_dom"/>
</dbReference>
<evidence type="ECO:0000313" key="11">
    <source>
        <dbReference type="EMBL" id="CAD6190012.1"/>
    </source>
</evidence>
<evidence type="ECO:0000256" key="8">
    <source>
        <dbReference type="ARBA" id="ARBA00023273"/>
    </source>
</evidence>
<protein>
    <recommendedName>
        <fullName evidence="4">Cilia- and flagella-associated protein 36</fullName>
    </recommendedName>
    <alternativeName>
        <fullName evidence="9">Coiled-coil domain-containing protein 104</fullName>
    </alternativeName>
</protein>
<dbReference type="Gene3D" id="1.20.1520.10">
    <property type="entry name" value="ADP-ribosylation factor-like 2-binding protein, domain"/>
    <property type="match status" value="1"/>
</dbReference>
<evidence type="ECO:0000256" key="7">
    <source>
        <dbReference type="ARBA" id="ARBA00023069"/>
    </source>
</evidence>
<dbReference type="PANTHER" id="PTHR21532">
    <property type="entry name" value="PHOSPHODIESTERASE HL"/>
    <property type="match status" value="1"/>
</dbReference>
<dbReference type="Pfam" id="PF11527">
    <property type="entry name" value="ARL2_Bind_BART"/>
    <property type="match status" value="1"/>
</dbReference>